<keyword evidence="4" id="KW-1185">Reference proteome</keyword>
<reference evidence="3 4" key="1">
    <citation type="submission" date="2024-10" db="EMBL/GenBank/DDBJ databases">
        <title>The Natural Products Discovery Center: Release of the First 8490 Sequenced Strains for Exploring Actinobacteria Biosynthetic Diversity.</title>
        <authorList>
            <person name="Kalkreuter E."/>
            <person name="Kautsar S.A."/>
            <person name="Yang D."/>
            <person name="Bader C.D."/>
            <person name="Teijaro C.N."/>
            <person name="Fluegel L."/>
            <person name="Davis C.M."/>
            <person name="Simpson J.R."/>
            <person name="Lauterbach L."/>
            <person name="Steele A.D."/>
            <person name="Gui C."/>
            <person name="Meng S."/>
            <person name="Li G."/>
            <person name="Viehrig K."/>
            <person name="Ye F."/>
            <person name="Su P."/>
            <person name="Kiefer A.F."/>
            <person name="Nichols A."/>
            <person name="Cepeda A.J."/>
            <person name="Yan W."/>
            <person name="Fan B."/>
            <person name="Jiang Y."/>
            <person name="Adhikari A."/>
            <person name="Zheng C.-J."/>
            <person name="Schuster L."/>
            <person name="Cowan T.M."/>
            <person name="Smanski M.J."/>
            <person name="Chevrette M.G."/>
            <person name="De Carvalho L.P.S."/>
            <person name="Shen B."/>
        </authorList>
    </citation>
    <scope>NUCLEOTIDE SEQUENCE [LARGE SCALE GENOMIC DNA]</scope>
    <source>
        <strain evidence="3 4">NPDC000087</strain>
    </source>
</reference>
<keyword evidence="1" id="KW-0175">Coiled coil</keyword>
<dbReference type="EMBL" id="JBIAZU010000002">
    <property type="protein sequence ID" value="MFF5290609.1"/>
    <property type="molecule type" value="Genomic_DNA"/>
</dbReference>
<keyword evidence="2" id="KW-0812">Transmembrane</keyword>
<name>A0ABW6WD31_9ACTN</name>
<feature type="coiled-coil region" evidence="1">
    <location>
        <begin position="119"/>
        <end position="153"/>
    </location>
</feature>
<gene>
    <name evidence="3" type="ORF">ACFY35_14280</name>
</gene>
<evidence type="ECO:0000313" key="3">
    <source>
        <dbReference type="EMBL" id="MFF5290609.1"/>
    </source>
</evidence>
<evidence type="ECO:0000256" key="1">
    <source>
        <dbReference type="SAM" id="Coils"/>
    </source>
</evidence>
<proteinExistence type="predicted"/>
<keyword evidence="2" id="KW-1133">Transmembrane helix</keyword>
<evidence type="ECO:0000256" key="2">
    <source>
        <dbReference type="SAM" id="Phobius"/>
    </source>
</evidence>
<evidence type="ECO:0000313" key="4">
    <source>
        <dbReference type="Proteomes" id="UP001602245"/>
    </source>
</evidence>
<keyword evidence="2" id="KW-0472">Membrane</keyword>
<dbReference type="Proteomes" id="UP001602245">
    <property type="component" value="Unassembled WGS sequence"/>
</dbReference>
<organism evidence="3 4">
    <name type="scientific">Paractinoplanes globisporus</name>
    <dbReference type="NCBI Taxonomy" id="113565"/>
    <lineage>
        <taxon>Bacteria</taxon>
        <taxon>Bacillati</taxon>
        <taxon>Actinomycetota</taxon>
        <taxon>Actinomycetes</taxon>
        <taxon>Micromonosporales</taxon>
        <taxon>Micromonosporaceae</taxon>
        <taxon>Paractinoplanes</taxon>
    </lineage>
</organism>
<accession>A0ABW6WD31</accession>
<feature type="transmembrane region" description="Helical" evidence="2">
    <location>
        <begin position="82"/>
        <end position="105"/>
    </location>
</feature>
<protein>
    <submittedName>
        <fullName evidence="3">Uncharacterized protein</fullName>
    </submittedName>
</protein>
<sequence length="300" mass="32151">MAVVQCIACRVSDIDSQMGTAPNSIGVANFFRSPDLRTAQHQQCANSTVNGMHRDMTTIQDGPTKDQDKKVRTDLSESRLRLLTATLGVVTALITAAATIFGINWKQSEKDADTAVGKADASSARIQQLQRENSDLQSQLAGTQQELDELKASPSASAAAPAGDVVYLDGLSPTYSTFEPTSATVRGVSYEHAFATPVGCVAFDNGERSSAEYAISAKKLVRFRATILLSDDVGDLTVLDYYLRVNGTPVAQGHVEPGKVVTIDRTVKEEARTVTFGFTSDGCPLKRGEGIWADARLSRS</sequence>
<comment type="caution">
    <text evidence="3">The sequence shown here is derived from an EMBL/GenBank/DDBJ whole genome shotgun (WGS) entry which is preliminary data.</text>
</comment>
<dbReference type="RefSeq" id="WP_157295498.1">
    <property type="nucleotide sequence ID" value="NZ_JBIAZU010000002.1"/>
</dbReference>